<dbReference type="Proteomes" id="UP001157418">
    <property type="component" value="Unassembled WGS sequence"/>
</dbReference>
<evidence type="ECO:0000313" key="3">
    <source>
        <dbReference type="EMBL" id="CAH1422439.1"/>
    </source>
</evidence>
<organism evidence="3 4">
    <name type="scientific">Lactuca virosa</name>
    <dbReference type="NCBI Taxonomy" id="75947"/>
    <lineage>
        <taxon>Eukaryota</taxon>
        <taxon>Viridiplantae</taxon>
        <taxon>Streptophyta</taxon>
        <taxon>Embryophyta</taxon>
        <taxon>Tracheophyta</taxon>
        <taxon>Spermatophyta</taxon>
        <taxon>Magnoliopsida</taxon>
        <taxon>eudicotyledons</taxon>
        <taxon>Gunneridae</taxon>
        <taxon>Pentapetalae</taxon>
        <taxon>asterids</taxon>
        <taxon>campanulids</taxon>
        <taxon>Asterales</taxon>
        <taxon>Asteraceae</taxon>
        <taxon>Cichorioideae</taxon>
        <taxon>Cichorieae</taxon>
        <taxon>Lactucinae</taxon>
        <taxon>Lactuca</taxon>
    </lineage>
</organism>
<reference evidence="3 4" key="1">
    <citation type="submission" date="2022-01" db="EMBL/GenBank/DDBJ databases">
        <authorList>
            <person name="Xiong W."/>
            <person name="Schranz E."/>
        </authorList>
    </citation>
    <scope>NUCLEOTIDE SEQUENCE [LARGE SCALE GENOMIC DNA]</scope>
</reference>
<accession>A0AAU9M3J8</accession>
<keyword evidence="4" id="KW-1185">Reference proteome</keyword>
<sequence>METRRNGGSQVVDCSDDGRTATTMGICGWWLWAALLLYFYWRMLGEGSRRSNSDDGVWW</sequence>
<evidence type="ECO:0000256" key="2">
    <source>
        <dbReference type="SAM" id="Phobius"/>
    </source>
</evidence>
<keyword evidence="2" id="KW-1133">Transmembrane helix</keyword>
<evidence type="ECO:0000256" key="1">
    <source>
        <dbReference type="SAM" id="MobiDB-lite"/>
    </source>
</evidence>
<protein>
    <submittedName>
        <fullName evidence="3">Uncharacterized protein</fullName>
    </submittedName>
</protein>
<proteinExistence type="predicted"/>
<keyword evidence="2" id="KW-0812">Transmembrane</keyword>
<comment type="caution">
    <text evidence="3">The sequence shown here is derived from an EMBL/GenBank/DDBJ whole genome shotgun (WGS) entry which is preliminary data.</text>
</comment>
<feature type="region of interest" description="Disordered" evidence="1">
    <location>
        <begin position="1"/>
        <end position="20"/>
    </location>
</feature>
<dbReference type="AlphaFoldDB" id="A0AAU9M3J8"/>
<feature type="transmembrane region" description="Helical" evidence="2">
    <location>
        <begin position="20"/>
        <end position="41"/>
    </location>
</feature>
<gene>
    <name evidence="3" type="ORF">LVIROSA_LOCUS9770</name>
</gene>
<dbReference type="EMBL" id="CAKMRJ010001112">
    <property type="protein sequence ID" value="CAH1422439.1"/>
    <property type="molecule type" value="Genomic_DNA"/>
</dbReference>
<keyword evidence="2" id="KW-0472">Membrane</keyword>
<evidence type="ECO:0000313" key="4">
    <source>
        <dbReference type="Proteomes" id="UP001157418"/>
    </source>
</evidence>
<name>A0AAU9M3J8_9ASTR</name>